<dbReference type="Gene3D" id="3.90.1200.10">
    <property type="match status" value="1"/>
</dbReference>
<protein>
    <recommendedName>
        <fullName evidence="1">Aminoglycoside phosphotransferase domain-containing protein</fullName>
    </recommendedName>
</protein>
<evidence type="ECO:0000259" key="1">
    <source>
        <dbReference type="Pfam" id="PF01636"/>
    </source>
</evidence>
<dbReference type="InterPro" id="IPR002575">
    <property type="entry name" value="Aminoglycoside_PTrfase"/>
</dbReference>
<proteinExistence type="predicted"/>
<keyword evidence="3" id="KW-1185">Reference proteome</keyword>
<gene>
    <name evidence="2" type="ORF">Sste5346_004604</name>
</gene>
<evidence type="ECO:0000313" key="2">
    <source>
        <dbReference type="EMBL" id="KAL1896570.1"/>
    </source>
</evidence>
<dbReference type="SUPFAM" id="SSF56112">
    <property type="entry name" value="Protein kinase-like (PK-like)"/>
    <property type="match status" value="1"/>
</dbReference>
<dbReference type="Pfam" id="PF01636">
    <property type="entry name" value="APH"/>
    <property type="match status" value="1"/>
</dbReference>
<dbReference type="Proteomes" id="UP001583186">
    <property type="component" value="Unassembled WGS sequence"/>
</dbReference>
<evidence type="ECO:0000313" key="3">
    <source>
        <dbReference type="Proteomes" id="UP001583186"/>
    </source>
</evidence>
<reference evidence="2 3" key="1">
    <citation type="journal article" date="2024" name="IMA Fungus">
        <title>IMA Genome - F19 : A genome assembly and annotation guide to empower mycologists, including annotated draft genome sequences of Ceratocystis pirilliformis, Diaporthe australafricana, Fusarium ophioides, Paecilomyces lecythidis, and Sporothrix stenoceras.</title>
        <authorList>
            <person name="Aylward J."/>
            <person name="Wilson A.M."/>
            <person name="Visagie C.M."/>
            <person name="Spraker J."/>
            <person name="Barnes I."/>
            <person name="Buitendag C."/>
            <person name="Ceriani C."/>
            <person name="Del Mar Angel L."/>
            <person name="du Plessis D."/>
            <person name="Fuchs T."/>
            <person name="Gasser K."/>
            <person name="Kramer D."/>
            <person name="Li W."/>
            <person name="Munsamy K."/>
            <person name="Piso A."/>
            <person name="Price J.L."/>
            <person name="Sonnekus B."/>
            <person name="Thomas C."/>
            <person name="van der Nest A."/>
            <person name="van Dijk A."/>
            <person name="van Heerden A."/>
            <person name="van Vuuren N."/>
            <person name="Yilmaz N."/>
            <person name="Duong T.A."/>
            <person name="van der Merwe N.A."/>
            <person name="Wingfield M.J."/>
            <person name="Wingfield B.D."/>
        </authorList>
    </citation>
    <scope>NUCLEOTIDE SEQUENCE [LARGE SCALE GENOMIC DNA]</scope>
    <source>
        <strain evidence="2 3">CMW 5346</strain>
    </source>
</reference>
<dbReference type="InterPro" id="IPR011009">
    <property type="entry name" value="Kinase-like_dom_sf"/>
</dbReference>
<comment type="caution">
    <text evidence="2">The sequence shown here is derived from an EMBL/GenBank/DDBJ whole genome shotgun (WGS) entry which is preliminary data.</text>
</comment>
<feature type="domain" description="Aminoglycoside phosphotransferase" evidence="1">
    <location>
        <begin position="139"/>
        <end position="231"/>
    </location>
</feature>
<accession>A0ABR3Z878</accession>
<sequence>MLEALNEFPQGQHEASSYGQQLSVFTAKAPRLLWFDRATNTQVLEDFPDAIDLKTTLLASAVQRSEKQHSLAKDAQLGHSIGVALGAWLRSFLSWTSERGPARSSLRQAIAGNEPMRKLKHQITYDALVRVVSQFPGALGDRLPVLEEVQAAAAAEFDKKPPADGAEEDDSWGIIHGDFWSGNILLPSDDKLKPDASTAQQLFVVDWEFAQYGHRAYDIGQLIGDLIERDHFRGAKASLDVLAGFVSSYFPSGADDSFAFRVAIHTGVQLIGCFIRRAPRGPLPGTPEQVEQAIQLGTDFIVKGWTKDRAWLEKSVLAPLFK</sequence>
<dbReference type="EMBL" id="JAWCUI010000022">
    <property type="protein sequence ID" value="KAL1896570.1"/>
    <property type="molecule type" value="Genomic_DNA"/>
</dbReference>
<organism evidence="2 3">
    <name type="scientific">Sporothrix stenoceras</name>
    <dbReference type="NCBI Taxonomy" id="5173"/>
    <lineage>
        <taxon>Eukaryota</taxon>
        <taxon>Fungi</taxon>
        <taxon>Dikarya</taxon>
        <taxon>Ascomycota</taxon>
        <taxon>Pezizomycotina</taxon>
        <taxon>Sordariomycetes</taxon>
        <taxon>Sordariomycetidae</taxon>
        <taxon>Ophiostomatales</taxon>
        <taxon>Ophiostomataceae</taxon>
        <taxon>Sporothrix</taxon>
    </lineage>
</organism>
<name>A0ABR3Z878_9PEZI</name>